<evidence type="ECO:0000256" key="17">
    <source>
        <dbReference type="SAM" id="SignalP"/>
    </source>
</evidence>
<evidence type="ECO:0000256" key="6">
    <source>
        <dbReference type="ARBA" id="ARBA00022723"/>
    </source>
</evidence>
<dbReference type="Gene3D" id="2.20.100.10">
    <property type="entry name" value="Thrombospondin type-1 (TSP1) repeat"/>
    <property type="match status" value="1"/>
</dbReference>
<dbReference type="InterPro" id="IPR050757">
    <property type="entry name" value="Collagen_mod_GT25"/>
</dbReference>
<dbReference type="PROSITE" id="PS50279">
    <property type="entry name" value="BPTI_KUNITZ_2"/>
    <property type="match status" value="1"/>
</dbReference>
<evidence type="ECO:0000256" key="11">
    <source>
        <dbReference type="ARBA" id="ARBA00023002"/>
    </source>
</evidence>
<dbReference type="InterPro" id="IPR006620">
    <property type="entry name" value="Pro_4_hyd_alph"/>
</dbReference>
<keyword evidence="15" id="KW-0325">Glycoprotein</keyword>
<dbReference type="InterPro" id="IPR044861">
    <property type="entry name" value="IPNS-like_FE2OG_OXY"/>
</dbReference>
<dbReference type="InterPro" id="IPR002223">
    <property type="entry name" value="Kunitz_BPTI"/>
</dbReference>
<feature type="domain" description="Fe2OG dioxygenase" evidence="19">
    <location>
        <begin position="633"/>
        <end position="741"/>
    </location>
</feature>
<keyword evidence="21" id="KW-1185">Reference proteome</keyword>
<dbReference type="Pfam" id="PF00090">
    <property type="entry name" value="TSP_1"/>
    <property type="match status" value="1"/>
</dbReference>
<evidence type="ECO:0000256" key="14">
    <source>
        <dbReference type="ARBA" id="ARBA00023157"/>
    </source>
</evidence>
<dbReference type="InterPro" id="IPR005123">
    <property type="entry name" value="Oxoglu/Fe-dep_dioxygenase_dom"/>
</dbReference>
<dbReference type="InterPro" id="IPR000884">
    <property type="entry name" value="TSP1_rpt"/>
</dbReference>
<gene>
    <name evidence="20" type="ORF">MEDL_38229</name>
</gene>
<keyword evidence="13" id="KW-0472">Membrane</keyword>
<dbReference type="InterPro" id="IPR001006">
    <property type="entry name" value="Procol_lys_dOase"/>
</dbReference>
<keyword evidence="14" id="KW-1015">Disulfide bond</keyword>
<keyword evidence="10" id="KW-0223">Dioxygenase</keyword>
<evidence type="ECO:0000256" key="5">
    <source>
        <dbReference type="ARBA" id="ARBA00012264"/>
    </source>
</evidence>
<evidence type="ECO:0000256" key="15">
    <source>
        <dbReference type="ARBA" id="ARBA00023180"/>
    </source>
</evidence>
<dbReference type="PROSITE" id="PS51471">
    <property type="entry name" value="FE2OG_OXY"/>
    <property type="match status" value="1"/>
</dbReference>
<dbReference type="EC" id="1.14.11.4" evidence="5"/>
<dbReference type="Proteomes" id="UP000683360">
    <property type="component" value="Unassembled WGS sequence"/>
</dbReference>
<dbReference type="InterPro" id="IPR036880">
    <property type="entry name" value="Kunitz_BPTI_sf"/>
</dbReference>
<dbReference type="AlphaFoldDB" id="A0A8S3T3L8"/>
<dbReference type="SMART" id="SM00131">
    <property type="entry name" value="KU"/>
    <property type="match status" value="1"/>
</dbReference>
<dbReference type="GO" id="GO:0031418">
    <property type="term" value="F:L-ascorbic acid binding"/>
    <property type="evidence" value="ECO:0007669"/>
    <property type="project" value="UniProtKB-KW"/>
</dbReference>
<dbReference type="OrthoDB" id="69177at2759"/>
<dbReference type="Pfam" id="PF00014">
    <property type="entry name" value="Kunitz_BPTI"/>
    <property type="match status" value="1"/>
</dbReference>
<feature type="domain" description="BPTI/Kunitz inhibitor" evidence="18">
    <location>
        <begin position="856"/>
        <end position="890"/>
    </location>
</feature>
<accession>A0A8S3T3L8</accession>
<dbReference type="PANTHER" id="PTHR10730">
    <property type="entry name" value="PROCOLLAGEN-LYSINE,2-OXOGLUTARATE 5-DIOXYGENASE/GLYCOSYLTRANSFERASE 25 FAMILY MEMBER"/>
    <property type="match status" value="1"/>
</dbReference>
<proteinExistence type="predicted"/>
<keyword evidence="11" id="KW-0560">Oxidoreductase</keyword>
<keyword evidence="7 17" id="KW-0732">Signal</keyword>
<dbReference type="CDD" id="cd00109">
    <property type="entry name" value="Kunitz-type"/>
    <property type="match status" value="1"/>
</dbReference>
<dbReference type="SUPFAM" id="SSF53448">
    <property type="entry name" value="Nucleotide-diphospho-sugar transferases"/>
    <property type="match status" value="1"/>
</dbReference>
<keyword evidence="12" id="KW-0408">Iron</keyword>
<evidence type="ECO:0000256" key="1">
    <source>
        <dbReference type="ARBA" id="ARBA00001954"/>
    </source>
</evidence>
<dbReference type="PROSITE" id="PS50092">
    <property type="entry name" value="TSP1"/>
    <property type="match status" value="1"/>
</dbReference>
<dbReference type="InterPro" id="IPR036383">
    <property type="entry name" value="TSP1_rpt_sf"/>
</dbReference>
<dbReference type="GO" id="GO:0004867">
    <property type="term" value="F:serine-type endopeptidase inhibitor activity"/>
    <property type="evidence" value="ECO:0007669"/>
    <property type="project" value="InterPro"/>
</dbReference>
<dbReference type="GO" id="GO:0008475">
    <property type="term" value="F:procollagen-lysine 5-dioxygenase activity"/>
    <property type="evidence" value="ECO:0007669"/>
    <property type="project" value="UniProtKB-EC"/>
</dbReference>
<dbReference type="GO" id="GO:0005791">
    <property type="term" value="C:rough endoplasmic reticulum"/>
    <property type="evidence" value="ECO:0007669"/>
    <property type="project" value="UniProtKB-SubCell"/>
</dbReference>
<dbReference type="Pfam" id="PF25238">
    <property type="entry name" value="OGFOD2-like"/>
    <property type="match status" value="1"/>
</dbReference>
<dbReference type="PANTHER" id="PTHR10730:SF45">
    <property type="entry name" value="PROCOLLAGEN-LYSINE,2-OXOGLUTARATE 5-DIOXYGENASE"/>
    <property type="match status" value="1"/>
</dbReference>
<comment type="cofactor">
    <cofactor evidence="1">
        <name>Fe(2+)</name>
        <dbReference type="ChEBI" id="CHEBI:29033"/>
    </cofactor>
</comment>
<dbReference type="InterPro" id="IPR029044">
    <property type="entry name" value="Nucleotide-diphossugar_trans"/>
</dbReference>
<comment type="caution">
    <text evidence="20">The sequence shown here is derived from an EMBL/GenBank/DDBJ whole genome shotgun (WGS) entry which is preliminary data.</text>
</comment>
<feature type="chain" id="PRO_5035767474" description="procollagen-lysine 5-dioxygenase" evidence="17">
    <location>
        <begin position="21"/>
        <end position="891"/>
    </location>
</feature>
<keyword evidence="6" id="KW-0479">Metal-binding</keyword>
<protein>
    <recommendedName>
        <fullName evidence="5">procollagen-lysine 5-dioxygenase</fullName>
        <ecNumber evidence="5">1.14.11.4</ecNumber>
    </recommendedName>
</protein>
<evidence type="ECO:0000256" key="13">
    <source>
        <dbReference type="ARBA" id="ARBA00023136"/>
    </source>
</evidence>
<evidence type="ECO:0000313" key="20">
    <source>
        <dbReference type="EMBL" id="CAG2225077.1"/>
    </source>
</evidence>
<dbReference type="Gene3D" id="4.10.410.10">
    <property type="entry name" value="Pancreatic trypsin inhibitor Kunitz domain"/>
    <property type="match status" value="1"/>
</dbReference>
<sequence length="891" mass="102049">MNFLVCFCLIGLLSSVVIKCSDVELLAVTIATDETDGFTRYAESADRYGIKHKTFGMGQEWRGGDIARFSGGGHKVNILKENLSQYEGRTDLIIMFTDSYDVVFTAGPDEILEKFKKFDSNVIFSAEGFCWPDANLKEQYPEVKPHECRFLNSGGFMGYAKDIVEMVNYKTINDMDDDQLYYTKMFLDKTTRDKWRMKLDTKSEIFQNLNGALGDTTLKSKGDHSYLYNMKTGTSPLIIHGNGPIKSEFNRIANYLVDGWTTSAGCLSCKRKTISLEGLKEDEYPDVQLSIFIDQPTPFLPEALEDVVNQDYPKKRINLFLQNQAVYHKKDVATFLEINGDKYKSVTVVNPEDNMNTIAGRNWALEMCLKTKCQYLFSVDGHAHITEPSLLKSLIEQNRTVIAPMVCRPQQYWSNFWGSVSDIGYYARSADYMDIVAYKKEGLWNVPYMNSVYLVHGSLMGKLKDAFTRQTVRDADMHFAENLREKGIFMYVTNTKYFGHLVNFDEYPTRHLHNDMYEILRNPYVRLGKKYIHANYSSSLAENADIAQPCPDVFWFPIVTETFCDHLIEEMEHFGQWSGGKNEDSRLAGGYENVPTVDIHMNQIGNEENWLHFLRKYVLPLQQKVFTGYFHDPPNSIMNFVVRYRPDEQPLLRPHHDSSTFTINIGLNNPGVDYTGGGCRFIRYNCSVTGTRKGWMLMHPGRLTHYHEVHGAWSVWSENTCSVTCGVGTRLRSRNCSNPHPQYGGNNCTGNSTDHVTCTQPNECPAEVALKTTDVHRHQMFASYLSLLGHVQENIEDGVWTRQSKIVENFFMVVVGNKEQIHNTQNVRLDVAMVAFFHSYSTIVDDMMNIISYFKRYRYSAETGDCEEFIYGGCSNSNNFETMEACRKKCV</sequence>
<dbReference type="Pfam" id="PF03171">
    <property type="entry name" value="2OG-FeII_Oxy"/>
    <property type="match status" value="1"/>
</dbReference>
<dbReference type="PROSITE" id="PS01325">
    <property type="entry name" value="LYS_HYDROXYLASE"/>
    <property type="match status" value="1"/>
</dbReference>
<evidence type="ECO:0000259" key="19">
    <source>
        <dbReference type="PROSITE" id="PS51471"/>
    </source>
</evidence>
<reference evidence="20" key="1">
    <citation type="submission" date="2021-03" db="EMBL/GenBank/DDBJ databases">
        <authorList>
            <person name="Bekaert M."/>
        </authorList>
    </citation>
    <scope>NUCLEOTIDE SEQUENCE</scope>
</reference>
<dbReference type="InterPro" id="IPR057589">
    <property type="entry name" value="GT_PLOD"/>
</dbReference>
<evidence type="ECO:0000313" key="21">
    <source>
        <dbReference type="Proteomes" id="UP000683360"/>
    </source>
</evidence>
<dbReference type="Pfam" id="PF25342">
    <property type="entry name" value="GT_PLOD"/>
    <property type="match status" value="1"/>
</dbReference>
<evidence type="ECO:0000256" key="12">
    <source>
        <dbReference type="ARBA" id="ARBA00023004"/>
    </source>
</evidence>
<evidence type="ECO:0000256" key="4">
    <source>
        <dbReference type="ARBA" id="ARBA00004427"/>
    </source>
</evidence>
<dbReference type="SMART" id="SM00702">
    <property type="entry name" value="P4Hc"/>
    <property type="match status" value="1"/>
</dbReference>
<evidence type="ECO:0000256" key="16">
    <source>
        <dbReference type="ARBA" id="ARBA00047930"/>
    </source>
</evidence>
<comment type="catalytic activity">
    <reaction evidence="16">
        <text>L-lysyl-[collagen] + 2-oxoglutarate + O2 = (5R)-5-hydroxy-L-lysyl-[collagen] + succinate + CO2</text>
        <dbReference type="Rhea" id="RHEA:16569"/>
        <dbReference type="Rhea" id="RHEA-COMP:12751"/>
        <dbReference type="Rhea" id="RHEA-COMP:12752"/>
        <dbReference type="ChEBI" id="CHEBI:15379"/>
        <dbReference type="ChEBI" id="CHEBI:16526"/>
        <dbReference type="ChEBI" id="CHEBI:16810"/>
        <dbReference type="ChEBI" id="CHEBI:29969"/>
        <dbReference type="ChEBI" id="CHEBI:30031"/>
        <dbReference type="ChEBI" id="CHEBI:133442"/>
        <dbReference type="EC" id="1.14.11.4"/>
    </reaction>
</comment>
<evidence type="ECO:0000256" key="8">
    <source>
        <dbReference type="ARBA" id="ARBA00022824"/>
    </source>
</evidence>
<organism evidence="20 21">
    <name type="scientific">Mytilus edulis</name>
    <name type="common">Blue mussel</name>
    <dbReference type="NCBI Taxonomy" id="6550"/>
    <lineage>
        <taxon>Eukaryota</taxon>
        <taxon>Metazoa</taxon>
        <taxon>Spiralia</taxon>
        <taxon>Lophotrochozoa</taxon>
        <taxon>Mollusca</taxon>
        <taxon>Bivalvia</taxon>
        <taxon>Autobranchia</taxon>
        <taxon>Pteriomorphia</taxon>
        <taxon>Mytilida</taxon>
        <taxon>Mytiloidea</taxon>
        <taxon>Mytilidae</taxon>
        <taxon>Mytilinae</taxon>
        <taxon>Mytilus</taxon>
    </lineage>
</organism>
<dbReference type="EMBL" id="CAJPWZ010001833">
    <property type="protein sequence ID" value="CAG2225077.1"/>
    <property type="molecule type" value="Genomic_DNA"/>
</dbReference>
<dbReference type="FunFam" id="2.20.100.10:FF:000001">
    <property type="entry name" value="semaphorin-5A isoform X1"/>
    <property type="match status" value="1"/>
</dbReference>
<evidence type="ECO:0000259" key="18">
    <source>
        <dbReference type="PROSITE" id="PS50279"/>
    </source>
</evidence>
<keyword evidence="9" id="KW-0847">Vitamin C</keyword>
<dbReference type="GO" id="GO:0005789">
    <property type="term" value="C:endoplasmic reticulum membrane"/>
    <property type="evidence" value="ECO:0007669"/>
    <property type="project" value="UniProtKB-SubCell"/>
</dbReference>
<evidence type="ECO:0000256" key="9">
    <source>
        <dbReference type="ARBA" id="ARBA00022896"/>
    </source>
</evidence>
<evidence type="ECO:0000256" key="2">
    <source>
        <dbReference type="ARBA" id="ARBA00001961"/>
    </source>
</evidence>
<comment type="subcellular location">
    <subcellularLocation>
        <location evidence="3">Endoplasmic reticulum membrane</location>
        <topology evidence="3">Peripheral membrane protein</topology>
        <orientation evidence="3">Lumenal side</orientation>
    </subcellularLocation>
    <subcellularLocation>
        <location evidence="4">Rough endoplasmic reticulum</location>
    </subcellularLocation>
</comment>
<keyword evidence="8" id="KW-0256">Endoplasmic reticulum</keyword>
<name>A0A8S3T3L8_MYTED</name>
<dbReference type="SUPFAM" id="SSF57362">
    <property type="entry name" value="BPTI-like"/>
    <property type="match status" value="1"/>
</dbReference>
<dbReference type="SMART" id="SM00209">
    <property type="entry name" value="TSP1"/>
    <property type="match status" value="1"/>
</dbReference>
<evidence type="ECO:0000256" key="10">
    <source>
        <dbReference type="ARBA" id="ARBA00022964"/>
    </source>
</evidence>
<evidence type="ECO:0000256" key="7">
    <source>
        <dbReference type="ARBA" id="ARBA00022729"/>
    </source>
</evidence>
<dbReference type="GO" id="GO:0005506">
    <property type="term" value="F:iron ion binding"/>
    <property type="evidence" value="ECO:0007669"/>
    <property type="project" value="InterPro"/>
</dbReference>
<feature type="signal peptide" evidence="17">
    <location>
        <begin position="1"/>
        <end position="20"/>
    </location>
</feature>
<evidence type="ECO:0000256" key="3">
    <source>
        <dbReference type="ARBA" id="ARBA00004367"/>
    </source>
</evidence>
<dbReference type="SUPFAM" id="SSF82895">
    <property type="entry name" value="TSP-1 type 1 repeat"/>
    <property type="match status" value="1"/>
</dbReference>
<comment type="cofactor">
    <cofactor evidence="2">
        <name>L-ascorbate</name>
        <dbReference type="ChEBI" id="CHEBI:38290"/>
    </cofactor>
</comment>